<reference evidence="2 3" key="1">
    <citation type="submission" date="2019-02" db="EMBL/GenBank/DDBJ databases">
        <title>Bacterial novel species isolated from soil.</title>
        <authorList>
            <person name="Jung H.-Y."/>
        </authorList>
    </citation>
    <scope>NUCLEOTIDE SEQUENCE [LARGE SCALE GENOMIC DNA]</scope>
    <source>
        <strain evidence="2 3">1-3-3-3</strain>
    </source>
</reference>
<dbReference type="Proteomes" id="UP000294155">
    <property type="component" value="Unassembled WGS sequence"/>
</dbReference>
<gene>
    <name evidence="2" type="ORF">EWM57_02800</name>
</gene>
<keyword evidence="1" id="KW-0732">Signal</keyword>
<keyword evidence="3" id="KW-1185">Reference proteome</keyword>
<evidence type="ECO:0008006" key="4">
    <source>
        <dbReference type="Google" id="ProtNLM"/>
    </source>
</evidence>
<dbReference type="EMBL" id="SEWE01000004">
    <property type="protein sequence ID" value="RYU83232.1"/>
    <property type="molecule type" value="Genomic_DNA"/>
</dbReference>
<sequence>MSFSALVRKIVAGSSFYWILLALPAPAAQATTQNELKLYVDRSHQAVTLQLPGSAPHSGLRLSMLDASGRVIYSKPLNTASGPLVSLPVGTYAAGTYLLIVEGPNGYSVANRLVLH</sequence>
<organism evidence="2 3">
    <name type="scientific">Hymenobacter persicinus</name>
    <dbReference type="NCBI Taxonomy" id="2025506"/>
    <lineage>
        <taxon>Bacteria</taxon>
        <taxon>Pseudomonadati</taxon>
        <taxon>Bacteroidota</taxon>
        <taxon>Cytophagia</taxon>
        <taxon>Cytophagales</taxon>
        <taxon>Hymenobacteraceae</taxon>
        <taxon>Hymenobacter</taxon>
    </lineage>
</organism>
<protein>
    <recommendedName>
        <fullName evidence="4">T9SS type A sorting domain-containing protein</fullName>
    </recommendedName>
</protein>
<dbReference type="RefSeq" id="WP_129919612.1">
    <property type="nucleotide sequence ID" value="NZ_SEWE01000004.1"/>
</dbReference>
<name>A0A4Q5LES4_9BACT</name>
<proteinExistence type="predicted"/>
<evidence type="ECO:0000313" key="2">
    <source>
        <dbReference type="EMBL" id="RYU83232.1"/>
    </source>
</evidence>
<evidence type="ECO:0000313" key="3">
    <source>
        <dbReference type="Proteomes" id="UP000294155"/>
    </source>
</evidence>
<evidence type="ECO:0000256" key="1">
    <source>
        <dbReference type="SAM" id="SignalP"/>
    </source>
</evidence>
<accession>A0A4Q5LES4</accession>
<dbReference type="OrthoDB" id="9811934at2"/>
<feature type="chain" id="PRO_5020353614" description="T9SS type A sorting domain-containing protein" evidence="1">
    <location>
        <begin position="28"/>
        <end position="116"/>
    </location>
</feature>
<comment type="caution">
    <text evidence="2">The sequence shown here is derived from an EMBL/GenBank/DDBJ whole genome shotgun (WGS) entry which is preliminary data.</text>
</comment>
<dbReference type="AlphaFoldDB" id="A0A4Q5LES4"/>
<feature type="signal peptide" evidence="1">
    <location>
        <begin position="1"/>
        <end position="27"/>
    </location>
</feature>